<dbReference type="GO" id="GO:0005543">
    <property type="term" value="F:phospholipid binding"/>
    <property type="evidence" value="ECO:0007669"/>
    <property type="project" value="TreeGrafter"/>
</dbReference>
<evidence type="ECO:0000313" key="11">
    <source>
        <dbReference type="EMBL" id="MBI3015879.1"/>
    </source>
</evidence>
<dbReference type="SUPFAM" id="SSF53756">
    <property type="entry name" value="UDP-Glycosyltransferase/glycogen phosphorylase"/>
    <property type="match status" value="1"/>
</dbReference>
<evidence type="ECO:0000256" key="5">
    <source>
        <dbReference type="ARBA" id="ARBA00022556"/>
    </source>
</evidence>
<dbReference type="AlphaFoldDB" id="A0A932M1U9"/>
<dbReference type="Proteomes" id="UP000741360">
    <property type="component" value="Unassembled WGS sequence"/>
</dbReference>
<evidence type="ECO:0000256" key="9">
    <source>
        <dbReference type="ARBA" id="ARBA00048975"/>
    </source>
</evidence>
<comment type="caution">
    <text evidence="11">The sequence shown here is derived from an EMBL/GenBank/DDBJ whole genome shotgun (WGS) entry which is preliminary data.</text>
</comment>
<keyword evidence="6 10" id="KW-0328">Glycosyltransferase</keyword>
<proteinExistence type="inferred from homology"/>
<dbReference type="Pfam" id="PF02684">
    <property type="entry name" value="LpxB"/>
    <property type="match status" value="1"/>
</dbReference>
<accession>A0A932M1U9</accession>
<evidence type="ECO:0000256" key="1">
    <source>
        <dbReference type="ARBA" id="ARBA00002056"/>
    </source>
</evidence>
<evidence type="ECO:0000256" key="7">
    <source>
        <dbReference type="ARBA" id="ARBA00022679"/>
    </source>
</evidence>
<evidence type="ECO:0000256" key="2">
    <source>
        <dbReference type="ARBA" id="ARBA00012687"/>
    </source>
</evidence>
<protein>
    <recommendedName>
        <fullName evidence="3 10">Lipid-A-disaccharide synthase</fullName>
        <ecNumber evidence="2 10">2.4.1.182</ecNumber>
    </recommendedName>
</protein>
<evidence type="ECO:0000256" key="3">
    <source>
        <dbReference type="ARBA" id="ARBA00020902"/>
    </source>
</evidence>
<dbReference type="EC" id="2.4.1.182" evidence="2 10"/>
<sequence>MRLLVVAGEASGDALGAELVAALKALQPHWEFWGVGGPQMRAAGVRTRHDSREMAVVGVAEVLKKIPLLRRVYKDLRYEIGKGTTAAAILIDYPGFNLRLARMARRAGIRVIYYVSPQIWAWRPGRIRQIARCVDKMLVLFPFEVPLYKRAGVDVTCVGHPLVDRLETGGGDSQLAVELGLEKGGPVVGLLPGSREREVRTLLPLMVESLPLIREQVPAARFALAQAATIPDELVQELLQGNPVPILVVQDRTHDLIRLSSLLLVASGTATLEATLLRAPMVILYKLHPLSWMFAKALVKVSWAGLVNILAGKELVPELLQGRANPREIAAAAVPLLCDEDRRRRLQEELGRIAGMLGPGGAAARAAREIATFLEERPGRALE</sequence>
<dbReference type="GO" id="GO:0016020">
    <property type="term" value="C:membrane"/>
    <property type="evidence" value="ECO:0007669"/>
    <property type="project" value="GOC"/>
</dbReference>
<keyword evidence="4 10" id="KW-0444">Lipid biosynthesis</keyword>
<comment type="catalytic activity">
    <reaction evidence="9 10">
        <text>a lipid X + a UDP-2-N,3-O-bis[(3R)-3-hydroxyacyl]-alpha-D-glucosamine = a lipid A disaccharide + UDP + H(+)</text>
        <dbReference type="Rhea" id="RHEA:67828"/>
        <dbReference type="ChEBI" id="CHEBI:15378"/>
        <dbReference type="ChEBI" id="CHEBI:58223"/>
        <dbReference type="ChEBI" id="CHEBI:137748"/>
        <dbReference type="ChEBI" id="CHEBI:176338"/>
        <dbReference type="ChEBI" id="CHEBI:176343"/>
        <dbReference type="EC" id="2.4.1.182"/>
    </reaction>
</comment>
<evidence type="ECO:0000256" key="4">
    <source>
        <dbReference type="ARBA" id="ARBA00022516"/>
    </source>
</evidence>
<keyword evidence="7 10" id="KW-0808">Transferase</keyword>
<dbReference type="GO" id="GO:0008915">
    <property type="term" value="F:lipid-A-disaccharide synthase activity"/>
    <property type="evidence" value="ECO:0007669"/>
    <property type="project" value="UniProtKB-UniRule"/>
</dbReference>
<dbReference type="GO" id="GO:0009245">
    <property type="term" value="P:lipid A biosynthetic process"/>
    <property type="evidence" value="ECO:0007669"/>
    <property type="project" value="UniProtKB-UniRule"/>
</dbReference>
<dbReference type="InterPro" id="IPR003835">
    <property type="entry name" value="Glyco_trans_19"/>
</dbReference>
<gene>
    <name evidence="10 11" type="primary">lpxB</name>
    <name evidence="11" type="ORF">HYY65_12675</name>
</gene>
<comment type="function">
    <text evidence="1 10">Condensation of UDP-2,3-diacylglucosamine and 2,3-diacylglucosamine-1-phosphate to form lipid A disaccharide, a precursor of lipid A, a phosphorylated glycolipid that anchors the lipopolysaccharide to the outer membrane of the cell.</text>
</comment>
<keyword evidence="5 10" id="KW-0441">Lipid A biosynthesis</keyword>
<evidence type="ECO:0000256" key="6">
    <source>
        <dbReference type="ARBA" id="ARBA00022676"/>
    </source>
</evidence>
<comment type="pathway">
    <text evidence="10">Bacterial outer membrane biogenesis; LPS lipid A biosynthesis.</text>
</comment>
<evidence type="ECO:0000313" key="12">
    <source>
        <dbReference type="Proteomes" id="UP000741360"/>
    </source>
</evidence>
<dbReference type="NCBIfam" id="TIGR00215">
    <property type="entry name" value="lpxB"/>
    <property type="match status" value="1"/>
</dbReference>
<evidence type="ECO:0000256" key="8">
    <source>
        <dbReference type="ARBA" id="ARBA00023098"/>
    </source>
</evidence>
<dbReference type="PANTHER" id="PTHR30372:SF4">
    <property type="entry name" value="LIPID-A-DISACCHARIDE SYNTHASE, MITOCHONDRIAL-RELATED"/>
    <property type="match status" value="1"/>
</dbReference>
<dbReference type="HAMAP" id="MF_00392">
    <property type="entry name" value="LpxB"/>
    <property type="match status" value="1"/>
</dbReference>
<comment type="similarity">
    <text evidence="10">Belongs to the LpxB family.</text>
</comment>
<dbReference type="EMBL" id="JACPSX010000243">
    <property type="protein sequence ID" value="MBI3015879.1"/>
    <property type="molecule type" value="Genomic_DNA"/>
</dbReference>
<evidence type="ECO:0000256" key="10">
    <source>
        <dbReference type="HAMAP-Rule" id="MF_00392"/>
    </source>
</evidence>
<keyword evidence="8 10" id="KW-0443">Lipid metabolism</keyword>
<dbReference type="PANTHER" id="PTHR30372">
    <property type="entry name" value="LIPID-A-DISACCHARIDE SYNTHASE"/>
    <property type="match status" value="1"/>
</dbReference>
<organism evidence="11 12">
    <name type="scientific">Tectimicrobiota bacterium</name>
    <dbReference type="NCBI Taxonomy" id="2528274"/>
    <lineage>
        <taxon>Bacteria</taxon>
        <taxon>Pseudomonadati</taxon>
        <taxon>Nitrospinota/Tectimicrobiota group</taxon>
        <taxon>Candidatus Tectimicrobiota</taxon>
    </lineage>
</organism>
<reference evidence="11" key="1">
    <citation type="submission" date="2020-07" db="EMBL/GenBank/DDBJ databases">
        <title>Huge and variable diversity of episymbiotic CPR bacteria and DPANN archaea in groundwater ecosystems.</title>
        <authorList>
            <person name="He C.Y."/>
            <person name="Keren R."/>
            <person name="Whittaker M."/>
            <person name="Farag I.F."/>
            <person name="Doudna J."/>
            <person name="Cate J.H.D."/>
            <person name="Banfield J.F."/>
        </authorList>
    </citation>
    <scope>NUCLEOTIDE SEQUENCE</scope>
    <source>
        <strain evidence="11">NC_groundwater_717_Ag_S-0.2um_59_8</strain>
    </source>
</reference>
<name>A0A932M1U9_UNCTE</name>